<keyword evidence="2 6" id="KW-0812">Transmembrane</keyword>
<evidence type="ECO:0000256" key="2">
    <source>
        <dbReference type="ARBA" id="ARBA00022692"/>
    </source>
</evidence>
<proteinExistence type="inferred from homology"/>
<gene>
    <name evidence="9" type="ORF">ZBT109_0529</name>
</gene>
<dbReference type="EMBL" id="AP018933">
    <property type="protein sequence ID" value="BBG29317.1"/>
    <property type="molecule type" value="Genomic_DNA"/>
</dbReference>
<dbReference type="InterPro" id="IPR050393">
    <property type="entry name" value="MFP_Efflux_Pump"/>
</dbReference>
<dbReference type="PANTHER" id="PTHR30367">
    <property type="entry name" value="P-HYDROXYBENZOIC ACID EFFLUX PUMP SUBUNIT AAEA-RELATED"/>
    <property type="match status" value="1"/>
</dbReference>
<dbReference type="Gene3D" id="2.40.50.100">
    <property type="match status" value="1"/>
</dbReference>
<reference evidence="9 10" key="1">
    <citation type="submission" date="2018-09" db="EMBL/GenBank/DDBJ databases">
        <title>Zymobacter palmae IAM14233 (=T109) whole genome analysis.</title>
        <authorList>
            <person name="Yanase H."/>
        </authorList>
    </citation>
    <scope>NUCLEOTIDE SEQUENCE [LARGE SCALE GENOMIC DNA]</scope>
    <source>
        <strain evidence="9 10">IAM14233</strain>
    </source>
</reference>
<dbReference type="PANTHER" id="PTHR30367:SF12">
    <property type="entry name" value="P-HYDROXYBENZOIC ACID EFFLUX PUMP SUBUNIT AAEA"/>
    <property type="match status" value="1"/>
</dbReference>
<dbReference type="Gene3D" id="2.40.30.170">
    <property type="match status" value="1"/>
</dbReference>
<feature type="domain" description="p-hydroxybenzoic acid efflux pump subunit AaeA-like beta-barrel" evidence="8">
    <location>
        <begin position="186"/>
        <end position="283"/>
    </location>
</feature>
<evidence type="ECO:0000259" key="7">
    <source>
        <dbReference type="Pfam" id="PF25878"/>
    </source>
</evidence>
<comment type="similarity">
    <text evidence="1">Belongs to the membrane fusion protein (MFP) (TC 8.A.1) family.</text>
</comment>
<dbReference type="InterPro" id="IPR058632">
    <property type="entry name" value="HH_AaeA"/>
</dbReference>
<dbReference type="SUPFAM" id="SSF111369">
    <property type="entry name" value="HlyD-like secretion proteins"/>
    <property type="match status" value="1"/>
</dbReference>
<dbReference type="Proteomes" id="UP000267342">
    <property type="component" value="Chromosome"/>
</dbReference>
<keyword evidence="3 6" id="KW-1133">Transmembrane helix</keyword>
<name>A0A348HCG5_9GAMM</name>
<keyword evidence="10" id="KW-1185">Reference proteome</keyword>
<evidence type="ECO:0000256" key="5">
    <source>
        <dbReference type="SAM" id="MobiDB-lite"/>
    </source>
</evidence>
<dbReference type="KEGG" id="zpl:ZBT109_0529"/>
<dbReference type="NCBIfam" id="TIGR01730">
    <property type="entry name" value="RND_mfp"/>
    <property type="match status" value="1"/>
</dbReference>
<dbReference type="AlphaFoldDB" id="A0A348HCG5"/>
<dbReference type="Pfam" id="PF25963">
    <property type="entry name" value="Beta-barrel_AAEA"/>
    <property type="match status" value="1"/>
</dbReference>
<evidence type="ECO:0000313" key="10">
    <source>
        <dbReference type="Proteomes" id="UP000267342"/>
    </source>
</evidence>
<dbReference type="InterPro" id="IPR058634">
    <property type="entry name" value="AaeA-lik-b-barrel"/>
</dbReference>
<feature type="domain" description="p-hydroxybenzoic acid efflux pump subunit AaeA alpha-helical hairpin" evidence="7">
    <location>
        <begin position="77"/>
        <end position="148"/>
    </location>
</feature>
<evidence type="ECO:0000256" key="6">
    <source>
        <dbReference type="SAM" id="Phobius"/>
    </source>
</evidence>
<dbReference type="InterPro" id="IPR006143">
    <property type="entry name" value="RND_pump_MFP"/>
</dbReference>
<organism evidence="9 10">
    <name type="scientific">Zymobacter palmae</name>
    <dbReference type="NCBI Taxonomy" id="33074"/>
    <lineage>
        <taxon>Bacteria</taxon>
        <taxon>Pseudomonadati</taxon>
        <taxon>Pseudomonadota</taxon>
        <taxon>Gammaproteobacteria</taxon>
        <taxon>Oceanospirillales</taxon>
        <taxon>Halomonadaceae</taxon>
        <taxon>Zymobacter group</taxon>
        <taxon>Zymobacter</taxon>
    </lineage>
</organism>
<evidence type="ECO:0000256" key="3">
    <source>
        <dbReference type="ARBA" id="ARBA00022989"/>
    </source>
</evidence>
<dbReference type="STRING" id="1123510.GCA_000620025_01492"/>
<dbReference type="RefSeq" id="WP_051523739.1">
    <property type="nucleotide sequence ID" value="NZ_AP018933.1"/>
</dbReference>
<evidence type="ECO:0000313" key="9">
    <source>
        <dbReference type="EMBL" id="BBG29317.1"/>
    </source>
</evidence>
<dbReference type="OrthoDB" id="9811754at2"/>
<evidence type="ECO:0000256" key="1">
    <source>
        <dbReference type="ARBA" id="ARBA00009477"/>
    </source>
</evidence>
<feature type="compositionally biased region" description="Low complexity" evidence="5">
    <location>
        <begin position="290"/>
        <end position="305"/>
    </location>
</feature>
<dbReference type="GO" id="GO:0022857">
    <property type="term" value="F:transmembrane transporter activity"/>
    <property type="evidence" value="ECO:0007669"/>
    <property type="project" value="InterPro"/>
</dbReference>
<dbReference type="Pfam" id="PF25878">
    <property type="entry name" value="HH_AAEA_pHBA"/>
    <property type="match status" value="1"/>
</dbReference>
<evidence type="ECO:0000259" key="8">
    <source>
        <dbReference type="Pfam" id="PF25963"/>
    </source>
</evidence>
<feature type="region of interest" description="Disordered" evidence="5">
    <location>
        <begin position="286"/>
        <end position="305"/>
    </location>
</feature>
<dbReference type="GO" id="GO:0016020">
    <property type="term" value="C:membrane"/>
    <property type="evidence" value="ECO:0007669"/>
    <property type="project" value="InterPro"/>
</dbReference>
<keyword evidence="4 6" id="KW-0472">Membrane</keyword>
<protein>
    <submittedName>
        <fullName evidence="9">Multidrug resistance efflux pump</fullName>
    </submittedName>
</protein>
<evidence type="ECO:0000256" key="4">
    <source>
        <dbReference type="ARBA" id="ARBA00023136"/>
    </source>
</evidence>
<sequence length="305" mass="33394">MQRLMRFIFTVAVIAAAVLAGIWLWRYYMYTPWTRDARVRADIVTITPDVSGWVENFNANDKRLVHKGDLLFTVDLARYQLALDQAQATAEKARAAWEQAQHSAVRRAQLGQLAISQEARDTANLSAAEAKAAYDAAQVTVNSAQLDVSRARYEAPFDGQLVNLQLHPGDYVTRGSAKISLIRDDSYYLTGYFEETKLAGIQVGDPVDIHLMASNHTVKGHVLAIGRGISNSNLTPGSDLLPSVSQTFTWVRLAQRIPVDVAFDQSPSDVMLSAGMTATLHVHPERRAHAAPAQPAVTAEGTVSP</sequence>
<accession>A0A348HCG5</accession>
<feature type="transmembrane region" description="Helical" evidence="6">
    <location>
        <begin position="7"/>
        <end position="28"/>
    </location>
</feature>